<feature type="transmembrane region" description="Helical" evidence="1">
    <location>
        <begin position="118"/>
        <end position="138"/>
    </location>
</feature>
<feature type="transmembrane region" description="Helical" evidence="1">
    <location>
        <begin position="88"/>
        <end position="112"/>
    </location>
</feature>
<evidence type="ECO:0000313" key="3">
    <source>
        <dbReference type="Proteomes" id="UP000248555"/>
    </source>
</evidence>
<dbReference type="Pfam" id="PF13346">
    <property type="entry name" value="ABC2_membrane_5"/>
    <property type="match status" value="1"/>
</dbReference>
<feature type="transmembrane region" description="Helical" evidence="1">
    <location>
        <begin position="37"/>
        <end position="57"/>
    </location>
</feature>
<feature type="transmembrane region" description="Helical" evidence="1">
    <location>
        <begin position="190"/>
        <end position="211"/>
    </location>
</feature>
<dbReference type="InterPro" id="IPR025699">
    <property type="entry name" value="ABC2_memb-like"/>
</dbReference>
<dbReference type="EMBL" id="QLMH01000013">
    <property type="protein sequence ID" value="RAK17139.1"/>
    <property type="molecule type" value="Genomic_DNA"/>
</dbReference>
<feature type="transmembrane region" description="Helical" evidence="1">
    <location>
        <begin position="150"/>
        <end position="170"/>
    </location>
</feature>
<keyword evidence="1" id="KW-0472">Membrane</keyword>
<dbReference type="RefSeq" id="WP_111645911.1">
    <property type="nucleotide sequence ID" value="NZ_QLMH01000013.1"/>
</dbReference>
<protein>
    <submittedName>
        <fullName evidence="2">ABC-2 family transporter</fullName>
    </submittedName>
</protein>
<accession>A0A327YF82</accession>
<organism evidence="2 3">
    <name type="scientific">Paranoxybacillus vitaminiphilus</name>
    <dbReference type="NCBI Taxonomy" id="581036"/>
    <lineage>
        <taxon>Bacteria</taxon>
        <taxon>Bacillati</taxon>
        <taxon>Bacillota</taxon>
        <taxon>Bacilli</taxon>
        <taxon>Bacillales</taxon>
        <taxon>Anoxybacillaceae</taxon>
        <taxon>Paranoxybacillus</taxon>
    </lineage>
</organism>
<dbReference type="Proteomes" id="UP000248555">
    <property type="component" value="Unassembled WGS sequence"/>
</dbReference>
<dbReference type="OrthoDB" id="1826454at2"/>
<name>A0A327YF82_9BACL</name>
<evidence type="ECO:0000256" key="1">
    <source>
        <dbReference type="SAM" id="Phobius"/>
    </source>
</evidence>
<gene>
    <name evidence="2" type="ORF">B0I26_1133</name>
</gene>
<keyword evidence="1" id="KW-0812">Transmembrane</keyword>
<comment type="caution">
    <text evidence="2">The sequence shown here is derived from an EMBL/GenBank/DDBJ whole genome shotgun (WGS) entry which is preliminary data.</text>
</comment>
<evidence type="ECO:0000313" key="2">
    <source>
        <dbReference type="EMBL" id="RAK17139.1"/>
    </source>
</evidence>
<feature type="transmembrane region" description="Helical" evidence="1">
    <location>
        <begin position="12"/>
        <end position="31"/>
    </location>
</feature>
<keyword evidence="1" id="KW-1133">Transmembrane helix</keyword>
<dbReference type="AlphaFoldDB" id="A0A327YF82"/>
<sequence>MLFHLVKKDLILAKKYLLVMLIFAIVAPIFINSKLGLSNGSFISFLITVLFVEYILFNMISLQEDKYRGSALLCITPHTRNGVIKAKYVFILVIFIACFLLYNLAAAIGASYGLTRLSIYSVGVALLIISIFFGLLIPVQTKFGYEKTKYIFFITVFLTPFILPTIIEWYKSIDININFNLPIPQSIKVWVPFVIAVLIASISMVISIRIFSKKNL</sequence>
<keyword evidence="3" id="KW-1185">Reference proteome</keyword>
<proteinExistence type="predicted"/>
<reference evidence="2 3" key="1">
    <citation type="submission" date="2018-06" db="EMBL/GenBank/DDBJ databases">
        <title>Genomic Encyclopedia of Type Strains, Phase III (KMG-III): the genomes of soil and plant-associated and newly described type strains.</title>
        <authorList>
            <person name="Whitman W."/>
        </authorList>
    </citation>
    <scope>NUCLEOTIDE SEQUENCE [LARGE SCALE GENOMIC DNA]</scope>
    <source>
        <strain evidence="2 3">CGMCC 1.8979</strain>
    </source>
</reference>